<reference evidence="5 6" key="1">
    <citation type="submission" date="2012-05" db="EMBL/GenBank/DDBJ databases">
        <authorList>
            <person name="Hilton J."/>
        </authorList>
    </citation>
    <scope>NUCLEOTIDE SEQUENCE [LARGE SCALE GENOMIC DNA]</scope>
    <source>
        <strain evidence="5 6">HH01</strain>
    </source>
</reference>
<dbReference type="Gene3D" id="1.25.10.10">
    <property type="entry name" value="Leucine-rich Repeat Variant"/>
    <property type="match status" value="1"/>
</dbReference>
<sequence length="172" mass="19037">MISPNLEEISNQLESPKLSARILALANLHDVSPKDAILLIKKVLADDSLQVRSIAAFILGLKKELESYELLIRILESEKDYNIRDDAIGALGYLGDVRAFEPLSRIFYEDTNWLIRFSVTVSLGNLQCPRAHDILVQALRSKEVVIQQAAIAALGEIQGIDTVDHTSPVCSI</sequence>
<comment type="similarity">
    <text evidence="1">Belongs to the CpcE/RpcE/PecE family.</text>
</comment>
<reference evidence="6" key="2">
    <citation type="submission" date="2016-01" db="EMBL/GenBank/DDBJ databases">
        <title>Diatom-associated endosymboitic cyanobacterium lacks core nitrogen metabolism enzymes.</title>
        <authorList>
            <person name="Hilton J.A."/>
            <person name="Foster R.A."/>
            <person name="Tripp H.J."/>
            <person name="Carter B.J."/>
            <person name="Zehr J.P."/>
            <person name="Villareal T.A."/>
        </authorList>
    </citation>
    <scope>NUCLEOTIDE SEQUENCE [LARGE SCALE GENOMIC DNA]</scope>
    <source>
        <strain evidence="6">HH01</strain>
    </source>
</reference>
<dbReference type="AlphaFoldDB" id="M1WXS2"/>
<evidence type="ECO:0000256" key="4">
    <source>
        <dbReference type="ARBA" id="ARBA00023239"/>
    </source>
</evidence>
<evidence type="ECO:0000256" key="1">
    <source>
        <dbReference type="ARBA" id="ARBA00009299"/>
    </source>
</evidence>
<keyword evidence="4 5" id="KW-0456">Lyase</keyword>
<dbReference type="OrthoDB" id="508269at2"/>
<comment type="caution">
    <text evidence="5">The sequence shown here is derived from an EMBL/GenBank/DDBJ whole genome shotgun (WGS) entry which is preliminary data.</text>
</comment>
<dbReference type="GO" id="GO:0016491">
    <property type="term" value="F:oxidoreductase activity"/>
    <property type="evidence" value="ECO:0007669"/>
    <property type="project" value="TreeGrafter"/>
</dbReference>
<evidence type="ECO:0000313" key="6">
    <source>
        <dbReference type="Proteomes" id="UP000053051"/>
    </source>
</evidence>
<dbReference type="SUPFAM" id="SSF48371">
    <property type="entry name" value="ARM repeat"/>
    <property type="match status" value="1"/>
</dbReference>
<dbReference type="InterPro" id="IPR016024">
    <property type="entry name" value="ARM-type_fold"/>
</dbReference>
<keyword evidence="2" id="KW-0042">Antenna complex</keyword>
<dbReference type="PANTHER" id="PTHR12697">
    <property type="entry name" value="PBS LYASE HEAT-LIKE PROTEIN"/>
    <property type="match status" value="1"/>
</dbReference>
<dbReference type="InterPro" id="IPR004155">
    <property type="entry name" value="PBS_lyase_HEAT"/>
</dbReference>
<organism evidence="5 6">
    <name type="scientific">Richelia intracellularis HH01</name>
    <dbReference type="NCBI Taxonomy" id="1165094"/>
    <lineage>
        <taxon>Bacteria</taxon>
        <taxon>Bacillati</taxon>
        <taxon>Cyanobacteriota</taxon>
        <taxon>Cyanophyceae</taxon>
        <taxon>Nostocales</taxon>
        <taxon>Nostocaceae</taxon>
        <taxon>Richelia</taxon>
    </lineage>
</organism>
<dbReference type="GO" id="GO:0016829">
    <property type="term" value="F:lyase activity"/>
    <property type="evidence" value="ECO:0007669"/>
    <property type="project" value="UniProtKB-KW"/>
</dbReference>
<dbReference type="PANTHER" id="PTHR12697:SF38">
    <property type="entry name" value="PBS LYASE HEAT DOMAIN PROTEIN REPEAT-CONTAINING PROTEIN"/>
    <property type="match status" value="1"/>
</dbReference>
<dbReference type="GO" id="GO:0030089">
    <property type="term" value="C:phycobilisome"/>
    <property type="evidence" value="ECO:0007669"/>
    <property type="project" value="UniProtKB-KW"/>
</dbReference>
<dbReference type="InterPro" id="IPR011989">
    <property type="entry name" value="ARM-like"/>
</dbReference>
<dbReference type="Proteomes" id="UP000053051">
    <property type="component" value="Unassembled WGS sequence"/>
</dbReference>
<dbReference type="STRING" id="1165094.RINTHH_3270"/>
<proteinExistence type="inferred from homology"/>
<dbReference type="EMBL" id="CAIY01000016">
    <property type="protein sequence ID" value="CCH66482.1"/>
    <property type="molecule type" value="Genomic_DNA"/>
</dbReference>
<name>M1WXS2_9NOST</name>
<dbReference type="SMART" id="SM00567">
    <property type="entry name" value="EZ_HEAT"/>
    <property type="match status" value="3"/>
</dbReference>
<accession>M1WXS2</accession>
<evidence type="ECO:0000256" key="3">
    <source>
        <dbReference type="ARBA" id="ARBA00022738"/>
    </source>
</evidence>
<gene>
    <name evidence="5" type="ORF">RINTHH_3270</name>
</gene>
<keyword evidence="3" id="KW-0605">Phycobilisome</keyword>
<protein>
    <submittedName>
        <fullName evidence="5">Phycocyanin alpha phycocyanobilin lyase related protein NblB</fullName>
    </submittedName>
</protein>
<evidence type="ECO:0000313" key="5">
    <source>
        <dbReference type="EMBL" id="CCH66482.1"/>
    </source>
</evidence>
<dbReference type="Pfam" id="PF13646">
    <property type="entry name" value="HEAT_2"/>
    <property type="match status" value="1"/>
</dbReference>
<keyword evidence="6" id="KW-1185">Reference proteome</keyword>
<evidence type="ECO:0000256" key="2">
    <source>
        <dbReference type="ARBA" id="ARBA00022549"/>
    </source>
</evidence>